<dbReference type="KEGG" id="acan:ACA1_073040"/>
<dbReference type="SUPFAM" id="SSF50978">
    <property type="entry name" value="WD40 repeat-like"/>
    <property type="match status" value="1"/>
</dbReference>
<evidence type="ECO:0000256" key="6">
    <source>
        <dbReference type="PROSITE-ProRule" id="PRU00221"/>
    </source>
</evidence>
<dbReference type="InterPro" id="IPR001680">
    <property type="entry name" value="WD40_rpt"/>
</dbReference>
<dbReference type="GO" id="GO:0031145">
    <property type="term" value="P:anaphase-promoting complex-dependent catabolic process"/>
    <property type="evidence" value="ECO:0007669"/>
    <property type="project" value="InterPro"/>
</dbReference>
<dbReference type="InterPro" id="IPR015943">
    <property type="entry name" value="WD40/YVTN_repeat-like_dom_sf"/>
</dbReference>
<keyword evidence="11" id="KW-1185">Reference proteome</keyword>
<reference evidence="10 11" key="1">
    <citation type="journal article" date="2013" name="Genome Biol.">
        <title>Genome of Acanthamoeba castellanii highlights extensive lateral gene transfer and early evolution of tyrosine kinase signaling.</title>
        <authorList>
            <person name="Clarke M."/>
            <person name="Lohan A.J."/>
            <person name="Liu B."/>
            <person name="Lagkouvardos I."/>
            <person name="Roy S."/>
            <person name="Zafar N."/>
            <person name="Bertelli C."/>
            <person name="Schilde C."/>
            <person name="Kianianmomeni A."/>
            <person name="Burglin T.R."/>
            <person name="Frech C."/>
            <person name="Turcotte B."/>
            <person name="Kopec K.O."/>
            <person name="Synnott J.M."/>
            <person name="Choo C."/>
            <person name="Paponov I."/>
            <person name="Finkler A."/>
            <person name="Soon Heng Tan C."/>
            <person name="Hutchins A.P."/>
            <person name="Weinmeier T."/>
            <person name="Rattei T."/>
            <person name="Chu J.S."/>
            <person name="Gimenez G."/>
            <person name="Irimia M."/>
            <person name="Rigden D.J."/>
            <person name="Fitzpatrick D.A."/>
            <person name="Lorenzo-Morales J."/>
            <person name="Bateman A."/>
            <person name="Chiu C.H."/>
            <person name="Tang P."/>
            <person name="Hegemann P."/>
            <person name="Fromm H."/>
            <person name="Raoult D."/>
            <person name="Greub G."/>
            <person name="Miranda-Saavedra D."/>
            <person name="Chen N."/>
            <person name="Nash P."/>
            <person name="Ginger M.L."/>
            <person name="Horn M."/>
            <person name="Schaap P."/>
            <person name="Caler L."/>
            <person name="Loftus B."/>
        </authorList>
    </citation>
    <scope>NUCLEOTIDE SEQUENCE [LARGE SCALE GENOMIC DNA]</scope>
    <source>
        <strain evidence="10 11">Neff</strain>
    </source>
</reference>
<dbReference type="Pfam" id="PF12896">
    <property type="entry name" value="ANAPC4"/>
    <property type="match status" value="1"/>
</dbReference>
<evidence type="ECO:0000259" key="8">
    <source>
        <dbReference type="Pfam" id="PF12894"/>
    </source>
</evidence>
<feature type="region of interest" description="Disordered" evidence="7">
    <location>
        <begin position="1156"/>
        <end position="1221"/>
    </location>
</feature>
<feature type="compositionally biased region" description="Basic and acidic residues" evidence="7">
    <location>
        <begin position="857"/>
        <end position="869"/>
    </location>
</feature>
<keyword evidence="2" id="KW-0132">Cell division</keyword>
<keyword evidence="6" id="KW-0853">WD repeat</keyword>
<keyword evidence="3" id="KW-0498">Mitosis</keyword>
<evidence type="ECO:0000256" key="4">
    <source>
        <dbReference type="ARBA" id="ARBA00022786"/>
    </source>
</evidence>
<protein>
    <recommendedName>
        <fullName evidence="1">Anaphase-promoting complex subunit 4</fullName>
    </recommendedName>
</protein>
<organism evidence="10 11">
    <name type="scientific">Acanthamoeba castellanii (strain ATCC 30010 / Neff)</name>
    <dbReference type="NCBI Taxonomy" id="1257118"/>
    <lineage>
        <taxon>Eukaryota</taxon>
        <taxon>Amoebozoa</taxon>
        <taxon>Discosea</taxon>
        <taxon>Longamoebia</taxon>
        <taxon>Centramoebida</taxon>
        <taxon>Acanthamoebidae</taxon>
        <taxon>Acanthamoeba</taxon>
    </lineage>
</organism>
<keyword evidence="4" id="KW-0833">Ubl conjugation pathway</keyword>
<dbReference type="PANTHER" id="PTHR13260:SF0">
    <property type="entry name" value="ANAPHASE-PROMOTING COMPLEX SUBUNIT 4"/>
    <property type="match status" value="1"/>
</dbReference>
<dbReference type="EMBL" id="KB007857">
    <property type="protein sequence ID" value="ELR23670.1"/>
    <property type="molecule type" value="Genomic_DNA"/>
</dbReference>
<name>L8HET9_ACACF</name>
<feature type="repeat" description="WD" evidence="6">
    <location>
        <begin position="107"/>
        <end position="148"/>
    </location>
</feature>
<feature type="region of interest" description="Disordered" evidence="7">
    <location>
        <begin position="661"/>
        <end position="684"/>
    </location>
</feature>
<feature type="compositionally biased region" description="Low complexity" evidence="7">
    <location>
        <begin position="574"/>
        <end position="584"/>
    </location>
</feature>
<evidence type="ECO:0000313" key="10">
    <source>
        <dbReference type="EMBL" id="ELR23670.1"/>
    </source>
</evidence>
<feature type="domain" description="Anaphase-promoting complex subunit 4-like WD40" evidence="8">
    <location>
        <begin position="77"/>
        <end position="163"/>
    </location>
</feature>
<evidence type="ECO:0000256" key="3">
    <source>
        <dbReference type="ARBA" id="ARBA00022776"/>
    </source>
</evidence>
<evidence type="ECO:0000256" key="7">
    <source>
        <dbReference type="SAM" id="MobiDB-lite"/>
    </source>
</evidence>
<feature type="region of interest" description="Disordered" evidence="7">
    <location>
        <begin position="1"/>
        <end position="55"/>
    </location>
</feature>
<dbReference type="InterPro" id="IPR024977">
    <property type="entry name" value="Apc4-like_WD40_dom"/>
</dbReference>
<dbReference type="GO" id="GO:0070979">
    <property type="term" value="P:protein K11-linked ubiquitination"/>
    <property type="evidence" value="ECO:0007669"/>
    <property type="project" value="TreeGrafter"/>
</dbReference>
<evidence type="ECO:0000256" key="5">
    <source>
        <dbReference type="ARBA" id="ARBA00023306"/>
    </source>
</evidence>
<evidence type="ECO:0000313" key="11">
    <source>
        <dbReference type="Proteomes" id="UP000011083"/>
    </source>
</evidence>
<evidence type="ECO:0000256" key="1">
    <source>
        <dbReference type="ARBA" id="ARBA00016067"/>
    </source>
</evidence>
<sequence>MEELGGDGLGLDHSVLKEHGEQTEINEIAESSVDEGNPDEDMNQEGTEGTEGEGVHGTQCFKNLIDKPVAEEIKLFEWCPTMDLLAWITADDQLIVQRLSWQRLFSIRTHDQPTTALTWRPDGKIIAVGHQDGKISLVDVENGTSYFSSQFHSASVTCLHWAQETAVGAPAVGALQHAHIHYLTASFHRCHFHRVSHRTGMAVDMATTTNAAARMPPPNQLNILVSGDETGKVILSALGTFCVGMADIRAMANSQQAQAMKVNLSADLKHLYIAIEGTLDWEYLTVREDSTAQYSFLSPLPPAKTPSSFSSSSVSPDSSPTLALIDLNTSLLWSRRQELKLIAVQSAYISSHLSHIDTTLQLMGDKWGHSIGEFNTRCSDFSNMLQENNSTTTVRQELLYFLVTGVPSADLERFLLTTLTESGVRKMGKGIEAGCARLEELLITHLKPASETLLFRLSELQGRAKWYEQFGIIGLEEESLSFLLQKASLFIRRTEELAKILSEMKRKYSAFFNWLLAGTLRLADMLTRRRMKELVPIDEKAVSDFLNDNLGKDLIAPFFKEAATDDDANPEGQAAATATATPTADNSMLLPSPGGVGAMSQSDGLNRLSGFGSATPSFARRIASHSSSSPFMLSSSISPFTNVSPRSAAFQLPGVGAAPDVGVASTPARPSQNSFSSSQLHPRGVNPVTALGSLSAFSTPSPASGSAASSSSFAGTPSTGGLPRFSPSSIAASVARMQLSSISALSTPSSASRGGYSSRGSTPSFVVGLSGQASINANAHGTPGSSLGGSAPSLKQMFSDMAAIYEETFIMPSQTLAKSFTIDNAIPLLAIKMKETAAAAAAKSAPSSAATAPPEPPKPKKEKRERNYWEEDDEDEAEAEETAAADAGFNHQQPAELDDEGGGEGGEEIPDQVLTAFFTETVAKEGSRNDSGVCLHLTAFHSSAPMPASLQDALGGGDASFSFLDDTSAAPSEPKRCVWLLRKRYHFNPRQHRRRQGLEELATVYDAAANATTVDEDYSVGALRLPRDNAEVMHLSFYNKDTLAVLSCATTFSVDHSIDPLVEPEGSVVETVLELLPITDVTFVPIPDRCQLSSSRTNLVQRMLADKLFVSSTPSEFKSRLQPPNAAGAAVSGTRNVAAVYAAPKRLLFYDLLDEEQEDGDEEDEDEAEEEEGGAIEEVGEEATTTTNTSHMVRDGEEEEEDEDEEEDEPAGSRDGSFMDE</sequence>
<dbReference type="STRING" id="1257118.L8HET9"/>
<feature type="region of interest" description="Disordered" evidence="7">
    <location>
        <begin position="842"/>
        <end position="909"/>
    </location>
</feature>
<dbReference type="Gene3D" id="2.130.10.10">
    <property type="entry name" value="YVTN repeat-like/Quinoprotein amine dehydrogenase"/>
    <property type="match status" value="1"/>
</dbReference>
<feature type="compositionally biased region" description="Polar residues" evidence="7">
    <location>
        <begin position="668"/>
        <end position="680"/>
    </location>
</feature>
<feature type="region of interest" description="Disordered" evidence="7">
    <location>
        <begin position="564"/>
        <end position="601"/>
    </location>
</feature>
<dbReference type="InterPro" id="IPR036322">
    <property type="entry name" value="WD40_repeat_dom_sf"/>
</dbReference>
<dbReference type="PANTHER" id="PTHR13260">
    <property type="entry name" value="ANAPHASE PROMOTING COMPLEX SUBUNIT 4 APC4"/>
    <property type="match status" value="1"/>
</dbReference>
<dbReference type="RefSeq" id="XP_004353198.1">
    <property type="nucleotide sequence ID" value="XM_004353146.1"/>
</dbReference>
<dbReference type="InterPro" id="IPR024790">
    <property type="entry name" value="APC4_long_dom"/>
</dbReference>
<dbReference type="SMART" id="SM00320">
    <property type="entry name" value="WD40"/>
    <property type="match status" value="1"/>
</dbReference>
<dbReference type="GO" id="GO:0051301">
    <property type="term" value="P:cell division"/>
    <property type="evidence" value="ECO:0007669"/>
    <property type="project" value="UniProtKB-KW"/>
</dbReference>
<feature type="compositionally biased region" description="Low complexity" evidence="7">
    <location>
        <begin position="842"/>
        <end position="852"/>
    </location>
</feature>
<feature type="compositionally biased region" description="Acidic residues" evidence="7">
    <location>
        <begin position="870"/>
        <end position="883"/>
    </location>
</feature>
<dbReference type="AlphaFoldDB" id="L8HET9"/>
<feature type="compositionally biased region" description="Acidic residues" evidence="7">
    <location>
        <begin position="896"/>
        <end position="909"/>
    </location>
</feature>
<accession>L8HET9</accession>
<dbReference type="VEuPathDB" id="AmoebaDB:ACA1_073040"/>
<evidence type="ECO:0000259" key="9">
    <source>
        <dbReference type="Pfam" id="PF12896"/>
    </source>
</evidence>
<feature type="compositionally biased region" description="Acidic residues" evidence="7">
    <location>
        <begin position="1196"/>
        <end position="1210"/>
    </location>
</feature>
<dbReference type="OrthoDB" id="2110451at2759"/>
<keyword evidence="5" id="KW-0131">Cell cycle</keyword>
<evidence type="ECO:0000256" key="2">
    <source>
        <dbReference type="ARBA" id="ARBA00022618"/>
    </source>
</evidence>
<proteinExistence type="predicted"/>
<dbReference type="GO" id="GO:0034399">
    <property type="term" value="C:nuclear periphery"/>
    <property type="evidence" value="ECO:0007669"/>
    <property type="project" value="TreeGrafter"/>
</dbReference>
<feature type="compositionally biased region" description="Acidic residues" evidence="7">
    <location>
        <begin position="1156"/>
        <end position="1181"/>
    </location>
</feature>
<dbReference type="PROSITE" id="PS50082">
    <property type="entry name" value="WD_REPEATS_2"/>
    <property type="match status" value="1"/>
</dbReference>
<dbReference type="GO" id="GO:0005680">
    <property type="term" value="C:anaphase-promoting complex"/>
    <property type="evidence" value="ECO:0007669"/>
    <property type="project" value="InterPro"/>
</dbReference>
<dbReference type="InterPro" id="IPR024789">
    <property type="entry name" value="APC4"/>
</dbReference>
<feature type="compositionally biased region" description="Acidic residues" evidence="7">
    <location>
        <begin position="32"/>
        <end position="51"/>
    </location>
</feature>
<dbReference type="Proteomes" id="UP000011083">
    <property type="component" value="Unassembled WGS sequence"/>
</dbReference>
<gene>
    <name evidence="10" type="ORF">ACA1_073040</name>
</gene>
<feature type="domain" description="Anaphase-promoting complex subunit 4 long" evidence="9">
    <location>
        <begin position="324"/>
        <end position="524"/>
    </location>
</feature>
<dbReference type="Pfam" id="PF12894">
    <property type="entry name" value="ANAPC4_WD40"/>
    <property type="match status" value="1"/>
</dbReference>
<dbReference type="GeneID" id="14924653"/>